<name>A0A660SDR0_UNCW3</name>
<comment type="caution">
    <text evidence="3">The sequence shown here is derived from an EMBL/GenBank/DDBJ whole genome shotgun (WGS) entry which is preliminary data.</text>
</comment>
<protein>
    <recommendedName>
        <fullName evidence="2">FlgD/Vpr Ig-like domain-containing protein</fullName>
    </recommendedName>
</protein>
<evidence type="ECO:0000313" key="4">
    <source>
        <dbReference type="Proteomes" id="UP000268469"/>
    </source>
</evidence>
<dbReference type="Proteomes" id="UP000268469">
    <property type="component" value="Unassembled WGS sequence"/>
</dbReference>
<accession>A0A660SDR0</accession>
<sequence length="421" mass="48144">MLGSKLITLSSILFFVPAAFAQVQGRCGIIKNRWEHDVGLIWEDMNPQRKTAPANCYVTPRVTVKNYGQNTETFDVTCMIDSAEISIYQVTKEVSNLLPDSLEHLAFKPPWKVGLIGEEYRLTFFTTLPGDSNPSNDTIVSLLRSATVETLYYHGRIEANCYLYPPGVDSAFVATRMTPTGYPALVLSIGFWLWNPSGEPELPYGVRIFNDANPSDLYSFEPKEVIWGRPDTLPVGWWGMRSFDLADDSIIIYEHDAEFYSAFKLNLARCRPTWFHGTWNAPSFKNRHGWVGFPGPAWHPEMWQYVFRSIVRYLPEMPSISEESGEEASTIHFTLHCEPNPFQHRTLIRYYLPTNSIVQFVIYNLLGQEVKILTNGEEKAGLHSIVWDGRDSNGRRLPGGVYFLRLETEDHQETKKLLLLE</sequence>
<proteinExistence type="predicted"/>
<gene>
    <name evidence="3" type="ORF">DRP53_09640</name>
</gene>
<keyword evidence="1" id="KW-0732">Signal</keyword>
<evidence type="ECO:0000313" key="3">
    <source>
        <dbReference type="EMBL" id="RKX68934.1"/>
    </source>
</evidence>
<organism evidence="3 4">
    <name type="scientific">candidate division WOR-3 bacterium</name>
    <dbReference type="NCBI Taxonomy" id="2052148"/>
    <lineage>
        <taxon>Bacteria</taxon>
        <taxon>Bacteria division WOR-3</taxon>
    </lineage>
</organism>
<dbReference type="NCBIfam" id="TIGR04183">
    <property type="entry name" value="Por_Secre_tail"/>
    <property type="match status" value="1"/>
</dbReference>
<feature type="chain" id="PRO_5024968365" description="FlgD/Vpr Ig-like domain-containing protein" evidence="1">
    <location>
        <begin position="22"/>
        <end position="421"/>
    </location>
</feature>
<dbReference type="AlphaFoldDB" id="A0A660SDR0"/>
<dbReference type="EMBL" id="QNBE01000118">
    <property type="protein sequence ID" value="RKX68934.1"/>
    <property type="molecule type" value="Genomic_DNA"/>
</dbReference>
<dbReference type="Gene3D" id="2.60.40.4070">
    <property type="match status" value="1"/>
</dbReference>
<feature type="signal peptide" evidence="1">
    <location>
        <begin position="1"/>
        <end position="21"/>
    </location>
</feature>
<dbReference type="InterPro" id="IPR025965">
    <property type="entry name" value="FlgD/Vpr_Ig-like"/>
</dbReference>
<evidence type="ECO:0000259" key="2">
    <source>
        <dbReference type="Pfam" id="PF13860"/>
    </source>
</evidence>
<reference evidence="3 4" key="1">
    <citation type="submission" date="2018-06" db="EMBL/GenBank/DDBJ databases">
        <title>Extensive metabolic versatility and redundancy in microbially diverse, dynamic hydrothermal sediments.</title>
        <authorList>
            <person name="Dombrowski N."/>
            <person name="Teske A."/>
            <person name="Baker B.J."/>
        </authorList>
    </citation>
    <scope>NUCLEOTIDE SEQUENCE [LARGE SCALE GENOMIC DNA]</scope>
    <source>
        <strain evidence="3">B36_G15</strain>
    </source>
</reference>
<dbReference type="Pfam" id="PF13860">
    <property type="entry name" value="FlgD_ig"/>
    <property type="match status" value="1"/>
</dbReference>
<evidence type="ECO:0000256" key="1">
    <source>
        <dbReference type="SAM" id="SignalP"/>
    </source>
</evidence>
<feature type="domain" description="FlgD/Vpr Ig-like" evidence="2">
    <location>
        <begin position="349"/>
        <end position="409"/>
    </location>
</feature>
<dbReference type="InterPro" id="IPR026444">
    <property type="entry name" value="Secre_tail"/>
</dbReference>